<dbReference type="AlphaFoldDB" id="A0A242KAN4"/>
<proteinExistence type="predicted"/>
<gene>
    <name evidence="1" type="ORF">A5888_000047</name>
    <name evidence="2" type="ORF">A5888_004304</name>
</gene>
<dbReference type="EMBL" id="NGMM01000001">
    <property type="protein sequence ID" value="OTP18235.1"/>
    <property type="molecule type" value="Genomic_DNA"/>
</dbReference>
<name>A0A242KAN4_9ENTE</name>
<sequence length="51" mass="6007">MTNKTYKKHSTKVVKDGKKTYIINSFLEDDSNRSIANILFTLMLRELEKDK</sequence>
<dbReference type="EMBL" id="CP147247">
    <property type="protein sequence ID" value="WYJ92515.1"/>
    <property type="molecule type" value="Genomic_DNA"/>
</dbReference>
<organism evidence="1">
    <name type="scientific">Candidatus Enterococcus clewellii</name>
    <dbReference type="NCBI Taxonomy" id="1834193"/>
    <lineage>
        <taxon>Bacteria</taxon>
        <taxon>Bacillati</taxon>
        <taxon>Bacillota</taxon>
        <taxon>Bacilli</taxon>
        <taxon>Lactobacillales</taxon>
        <taxon>Enterococcaceae</taxon>
        <taxon>Enterococcus</taxon>
    </lineage>
</organism>
<evidence type="ECO:0000313" key="2">
    <source>
        <dbReference type="EMBL" id="WYJ92515.1"/>
    </source>
</evidence>
<keyword evidence="3" id="KW-1185">Reference proteome</keyword>
<dbReference type="Proteomes" id="UP000195141">
    <property type="component" value="Chromosome"/>
</dbReference>
<accession>A0A242KAN4</accession>
<reference evidence="2" key="3">
    <citation type="submission" date="2024-03" db="EMBL/GenBank/DDBJ databases">
        <title>The Genome Sequence of Enterococcus sp. DIV0242b.</title>
        <authorList>
            <consortium name="The Broad Institute Genomics Platform"/>
            <consortium name="The Broad Institute Microbial Omics Core"/>
            <consortium name="The Broad Institute Genomic Center for Infectious Diseases"/>
            <person name="Earl A."/>
            <person name="Manson A."/>
            <person name="Gilmore M."/>
            <person name="Schwartman J."/>
            <person name="Shea T."/>
            <person name="Abouelleil A."/>
            <person name="Cao P."/>
            <person name="Chapman S."/>
            <person name="Cusick C."/>
            <person name="Young S."/>
            <person name="Neafsey D."/>
            <person name="Nusbaum C."/>
            <person name="Birren B."/>
        </authorList>
    </citation>
    <scope>NUCLEOTIDE SEQUENCE</scope>
    <source>
        <strain evidence="2">9E7_DIV0242</strain>
    </source>
</reference>
<evidence type="ECO:0000313" key="3">
    <source>
        <dbReference type="Proteomes" id="UP000195141"/>
    </source>
</evidence>
<reference evidence="2" key="2">
    <citation type="submission" date="2017-05" db="EMBL/GenBank/DDBJ databases">
        <authorList>
            <consortium name="The Broad Institute Genomics Platform"/>
            <consortium name="The Broad Institute Genomic Center for Infectious Diseases"/>
            <person name="Earl A."/>
            <person name="Manson A."/>
            <person name="Schwartman J."/>
            <person name="Gilmore M."/>
            <person name="Abouelleil A."/>
            <person name="Cao P."/>
            <person name="Chapman S."/>
            <person name="Cusick C."/>
            <person name="Shea T."/>
            <person name="Young S."/>
            <person name="Neafsey D."/>
            <person name="Nusbaum C."/>
            <person name="Birren B."/>
        </authorList>
    </citation>
    <scope>NUCLEOTIDE SEQUENCE</scope>
    <source>
        <strain evidence="2">9E7_DIV0242</strain>
    </source>
</reference>
<evidence type="ECO:0000313" key="1">
    <source>
        <dbReference type="EMBL" id="OTP18235.1"/>
    </source>
</evidence>
<protein>
    <recommendedName>
        <fullName evidence="4">Transposase</fullName>
    </recommendedName>
</protein>
<dbReference type="RefSeq" id="WP_339101840.1">
    <property type="nucleotide sequence ID" value="NZ_CP147247.1"/>
</dbReference>
<evidence type="ECO:0008006" key="4">
    <source>
        <dbReference type="Google" id="ProtNLM"/>
    </source>
</evidence>
<reference evidence="1" key="1">
    <citation type="submission" date="2017-05" db="EMBL/GenBank/DDBJ databases">
        <title>The Genome Sequence of Enterococcus sp. 9E7_DIV0242.</title>
        <authorList>
            <consortium name="The Broad Institute Genomics Platform"/>
            <consortium name="The Broad Institute Genomic Center for Infectious Diseases"/>
            <person name="Earl A."/>
            <person name="Manson A."/>
            <person name="Schwartman J."/>
            <person name="Gilmore M."/>
            <person name="Abouelleil A."/>
            <person name="Cao P."/>
            <person name="Chapman S."/>
            <person name="Cusick C."/>
            <person name="Shea T."/>
            <person name="Young S."/>
            <person name="Neafsey D."/>
            <person name="Nusbaum C."/>
            <person name="Birren B."/>
        </authorList>
    </citation>
    <scope>NUCLEOTIDE SEQUENCE [LARGE SCALE GENOMIC DNA]</scope>
    <source>
        <strain evidence="1">9E7_DIV0242</strain>
    </source>
</reference>